<gene>
    <name evidence="3" type="ORF">GCM10009754_85250</name>
</gene>
<dbReference type="RefSeq" id="WP_344431789.1">
    <property type="nucleotide sequence ID" value="NZ_BAAANN010000069.1"/>
</dbReference>
<keyword evidence="4" id="KW-1185">Reference proteome</keyword>
<comment type="caution">
    <text evidence="3">The sequence shown here is derived from an EMBL/GenBank/DDBJ whole genome shotgun (WGS) entry which is preliminary data.</text>
</comment>
<dbReference type="InterPro" id="IPR036423">
    <property type="entry name" value="SOD-like_Cu/Zn_dom_sf"/>
</dbReference>
<proteinExistence type="inferred from homology"/>
<name>A0ABN2SV60_9PSEU</name>
<dbReference type="EMBL" id="BAAANN010000069">
    <property type="protein sequence ID" value="GAA1993074.1"/>
    <property type="molecule type" value="Genomic_DNA"/>
</dbReference>
<evidence type="ECO:0000256" key="1">
    <source>
        <dbReference type="ARBA" id="ARBA00010457"/>
    </source>
</evidence>
<dbReference type="SUPFAM" id="SSF49329">
    <property type="entry name" value="Cu,Zn superoxide dismutase-like"/>
    <property type="match status" value="1"/>
</dbReference>
<evidence type="ECO:0000256" key="2">
    <source>
        <dbReference type="SAM" id="SignalP"/>
    </source>
</evidence>
<accession>A0ABN2SV60</accession>
<keyword evidence="2" id="KW-0732">Signal</keyword>
<evidence type="ECO:0000313" key="4">
    <source>
        <dbReference type="Proteomes" id="UP001501116"/>
    </source>
</evidence>
<feature type="chain" id="PRO_5047198490" description="Superoxide dismutase" evidence="2">
    <location>
        <begin position="18"/>
        <end position="188"/>
    </location>
</feature>
<dbReference type="Proteomes" id="UP001501116">
    <property type="component" value="Unassembled WGS sequence"/>
</dbReference>
<reference evidence="3 4" key="1">
    <citation type="journal article" date="2019" name="Int. J. Syst. Evol. Microbiol.">
        <title>The Global Catalogue of Microorganisms (GCM) 10K type strain sequencing project: providing services to taxonomists for standard genome sequencing and annotation.</title>
        <authorList>
            <consortium name="The Broad Institute Genomics Platform"/>
            <consortium name="The Broad Institute Genome Sequencing Center for Infectious Disease"/>
            <person name="Wu L."/>
            <person name="Ma J."/>
        </authorList>
    </citation>
    <scope>NUCLEOTIDE SEQUENCE [LARGE SCALE GENOMIC DNA]</scope>
    <source>
        <strain evidence="3 4">JCM 14545</strain>
    </source>
</reference>
<protein>
    <recommendedName>
        <fullName evidence="5">Superoxide dismutase</fullName>
    </recommendedName>
</protein>
<comment type="similarity">
    <text evidence="1">Belongs to the Cu-Zn superoxide dismutase family.</text>
</comment>
<feature type="signal peptide" evidence="2">
    <location>
        <begin position="1"/>
        <end position="17"/>
    </location>
</feature>
<evidence type="ECO:0000313" key="3">
    <source>
        <dbReference type="EMBL" id="GAA1993074.1"/>
    </source>
</evidence>
<sequence length="188" mass="19142">MRFLPAALSALALTAFAATPADATPASTIHTVSVHGTFGAYRPGATASTYQPALVPPGSSAHVFSISSGTLGTSTALAVSGLVPGHHYGAHVHTKPCGATGDAAGPHYQFAQDPVTPSVDPAYANPRNEIWLDFTADATGTGFARSRVGWQFGERRAGSVVIHESHTHTDPGHAGTAGARLACVTAAF</sequence>
<evidence type="ECO:0008006" key="5">
    <source>
        <dbReference type="Google" id="ProtNLM"/>
    </source>
</evidence>
<dbReference type="Gene3D" id="2.60.40.200">
    <property type="entry name" value="Superoxide dismutase, copper/zinc binding domain"/>
    <property type="match status" value="1"/>
</dbReference>
<organism evidence="3 4">
    <name type="scientific">Amycolatopsis minnesotensis</name>
    <dbReference type="NCBI Taxonomy" id="337894"/>
    <lineage>
        <taxon>Bacteria</taxon>
        <taxon>Bacillati</taxon>
        <taxon>Actinomycetota</taxon>
        <taxon>Actinomycetes</taxon>
        <taxon>Pseudonocardiales</taxon>
        <taxon>Pseudonocardiaceae</taxon>
        <taxon>Amycolatopsis</taxon>
    </lineage>
</organism>